<evidence type="ECO:0000313" key="1">
    <source>
        <dbReference type="EMBL" id="EAT13256.1"/>
    </source>
</evidence>
<dbReference type="EMBL" id="AAQH01000002">
    <property type="protein sequence ID" value="EAT13256.1"/>
    <property type="molecule type" value="Genomic_DNA"/>
</dbReference>
<evidence type="ECO:0000313" key="2">
    <source>
        <dbReference type="Proteomes" id="UP000004263"/>
    </source>
</evidence>
<proteinExistence type="predicted"/>
<dbReference type="RefSeq" id="WP_007017640.1">
    <property type="nucleotide sequence ID" value="NZ_CH724114.1"/>
</dbReference>
<dbReference type="OrthoDB" id="272411at2"/>
<organism evidence="1 2">
    <name type="scientific">Bermanella marisrubri</name>
    <dbReference type="NCBI Taxonomy" id="207949"/>
    <lineage>
        <taxon>Bacteria</taxon>
        <taxon>Pseudomonadati</taxon>
        <taxon>Pseudomonadota</taxon>
        <taxon>Gammaproteobacteria</taxon>
        <taxon>Oceanospirillales</taxon>
        <taxon>Oceanospirillaceae</taxon>
        <taxon>Bermanella</taxon>
    </lineage>
</organism>
<keyword evidence="2" id="KW-1185">Reference proteome</keyword>
<dbReference type="Pfam" id="PF13665">
    <property type="entry name" value="Tox-PAAR-like"/>
    <property type="match status" value="1"/>
</dbReference>
<dbReference type="HOGENOM" id="CLU_130931_2_0_6"/>
<dbReference type="STRING" id="207949.RED65_00810"/>
<sequence>MFANCQMGGTNMGMPDVCKTPVGPAIVPIPYPNISMGATAMPATAAMKVLISGGFGHTVGTQIPMSNGDQPGVAGGLISGMIMGPTKFLMGSTATFFGGKPAARLTSMTGQNGSSMNVPGVTMAPAQAKVLVLK</sequence>
<gene>
    <name evidence="1" type="ORF">RED65_00810</name>
</gene>
<dbReference type="AlphaFoldDB" id="Q1N522"/>
<protein>
    <submittedName>
        <fullName evidence="1">Uncharacterized protein</fullName>
    </submittedName>
</protein>
<name>Q1N522_9GAMM</name>
<reference evidence="1 2" key="1">
    <citation type="submission" date="2006-03" db="EMBL/GenBank/DDBJ databases">
        <authorList>
            <person name="Pinhassi J."/>
            <person name="Pedros-Alio C."/>
            <person name="Ferriera S."/>
            <person name="Johnson J."/>
            <person name="Kravitz S."/>
            <person name="Halpern A."/>
            <person name="Remington K."/>
            <person name="Beeson K."/>
            <person name="Tran B."/>
            <person name="Rogers Y.-H."/>
            <person name="Friedman R."/>
            <person name="Venter J.C."/>
        </authorList>
    </citation>
    <scope>NUCLEOTIDE SEQUENCE [LARGE SCALE GENOMIC DNA]</scope>
    <source>
        <strain evidence="1 2">RED65</strain>
    </source>
</reference>
<dbReference type="Proteomes" id="UP000004263">
    <property type="component" value="Unassembled WGS sequence"/>
</dbReference>
<accession>Q1N522</accession>
<comment type="caution">
    <text evidence="1">The sequence shown here is derived from an EMBL/GenBank/DDBJ whole genome shotgun (WGS) entry which is preliminary data.</text>
</comment>